<organism evidence="1 2">
    <name type="scientific">Fusarium sarcochroum</name>
    <dbReference type="NCBI Taxonomy" id="1208366"/>
    <lineage>
        <taxon>Eukaryota</taxon>
        <taxon>Fungi</taxon>
        <taxon>Dikarya</taxon>
        <taxon>Ascomycota</taxon>
        <taxon>Pezizomycotina</taxon>
        <taxon>Sordariomycetes</taxon>
        <taxon>Hypocreomycetidae</taxon>
        <taxon>Hypocreales</taxon>
        <taxon>Nectriaceae</taxon>
        <taxon>Fusarium</taxon>
        <taxon>Fusarium lateritium species complex</taxon>
    </lineage>
</organism>
<reference evidence="1" key="1">
    <citation type="journal article" date="2020" name="BMC Genomics">
        <title>Correction to: Identification and distribution of gene clusters required for synthesis of sphingolipid metabolism inhibitors in diverse species of the filamentous fungus Fusarium.</title>
        <authorList>
            <person name="Kim H.S."/>
            <person name="Lohmar J.M."/>
            <person name="Busman M."/>
            <person name="Brown D.W."/>
            <person name="Naumann T.A."/>
            <person name="Divon H.H."/>
            <person name="Lysoe E."/>
            <person name="Uhlig S."/>
            <person name="Proctor R.H."/>
        </authorList>
    </citation>
    <scope>NUCLEOTIDE SEQUENCE</scope>
    <source>
        <strain evidence="1">NRRL 20472</strain>
    </source>
</reference>
<dbReference type="AlphaFoldDB" id="A0A8H4X9R1"/>
<evidence type="ECO:0000313" key="1">
    <source>
        <dbReference type="EMBL" id="KAF4967187.1"/>
    </source>
</evidence>
<name>A0A8H4X9R1_9HYPO</name>
<gene>
    <name evidence="1" type="ORF">FSARC_5220</name>
</gene>
<sequence length="110" mass="12529">MIGHRRALEKEDCKVNAVSGPKSFSEAKDRMSDNASQAVSNFVEDMSEFKRKFSLKKVLPGAKAKSQAKEAHDLQEFFYGGVDYRLAEKQTERDYGLYHGQDIIFDLYGK</sequence>
<dbReference type="EMBL" id="JABEXW010000250">
    <property type="protein sequence ID" value="KAF4967187.1"/>
    <property type="molecule type" value="Genomic_DNA"/>
</dbReference>
<dbReference type="Proteomes" id="UP000622797">
    <property type="component" value="Unassembled WGS sequence"/>
</dbReference>
<proteinExistence type="predicted"/>
<accession>A0A8H4X9R1</accession>
<reference evidence="1" key="2">
    <citation type="submission" date="2020-05" db="EMBL/GenBank/DDBJ databases">
        <authorList>
            <person name="Kim H.-S."/>
            <person name="Proctor R.H."/>
            <person name="Brown D.W."/>
        </authorList>
    </citation>
    <scope>NUCLEOTIDE SEQUENCE</scope>
    <source>
        <strain evidence="1">NRRL 20472</strain>
    </source>
</reference>
<keyword evidence="2" id="KW-1185">Reference proteome</keyword>
<evidence type="ECO:0000313" key="2">
    <source>
        <dbReference type="Proteomes" id="UP000622797"/>
    </source>
</evidence>
<protein>
    <submittedName>
        <fullName evidence="1">Uncharacterized protein</fullName>
    </submittedName>
</protein>
<comment type="caution">
    <text evidence="1">The sequence shown here is derived from an EMBL/GenBank/DDBJ whole genome shotgun (WGS) entry which is preliminary data.</text>
</comment>